<organism evidence="2 3">
    <name type="scientific">Phytophthora cactorum</name>
    <dbReference type="NCBI Taxonomy" id="29920"/>
    <lineage>
        <taxon>Eukaryota</taxon>
        <taxon>Sar</taxon>
        <taxon>Stramenopiles</taxon>
        <taxon>Oomycota</taxon>
        <taxon>Peronosporomycetes</taxon>
        <taxon>Peronosporales</taxon>
        <taxon>Peronosporaceae</taxon>
        <taxon>Phytophthora</taxon>
    </lineage>
</organism>
<gene>
    <name evidence="1" type="ORF">PC113_g22283</name>
    <name evidence="2" type="ORF">PC117_g24898</name>
</gene>
<comment type="caution">
    <text evidence="2">The sequence shown here is derived from an EMBL/GenBank/DDBJ whole genome shotgun (WGS) entry which is preliminary data.</text>
</comment>
<dbReference type="Proteomes" id="UP000736787">
    <property type="component" value="Unassembled WGS sequence"/>
</dbReference>
<dbReference type="EMBL" id="RCMK01001783">
    <property type="protein sequence ID" value="KAG2888473.1"/>
    <property type="molecule type" value="Genomic_DNA"/>
</dbReference>
<sequence>MLQYLVPPEILHDMDTLSCPFGLFTMSRGPDLNSRSST</sequence>
<accession>A0A8T1AVZ7</accession>
<proteinExistence type="predicted"/>
<evidence type="ECO:0000313" key="1">
    <source>
        <dbReference type="EMBL" id="KAG2822781.1"/>
    </source>
</evidence>
<dbReference type="Proteomes" id="UP000735874">
    <property type="component" value="Unassembled WGS sequence"/>
</dbReference>
<evidence type="ECO:0000313" key="3">
    <source>
        <dbReference type="Proteomes" id="UP000736787"/>
    </source>
</evidence>
<dbReference type="EMBL" id="RCMG01001646">
    <property type="protein sequence ID" value="KAG2822781.1"/>
    <property type="molecule type" value="Genomic_DNA"/>
</dbReference>
<name>A0A8T1AVZ7_9STRA</name>
<evidence type="ECO:0000313" key="2">
    <source>
        <dbReference type="EMBL" id="KAG2888473.1"/>
    </source>
</evidence>
<reference evidence="2" key="1">
    <citation type="submission" date="2018-10" db="EMBL/GenBank/DDBJ databases">
        <title>Effector identification in a new, highly contiguous assembly of the strawberry crown rot pathogen Phytophthora cactorum.</title>
        <authorList>
            <person name="Armitage A.D."/>
            <person name="Nellist C.F."/>
            <person name="Bates H."/>
            <person name="Vickerstaff R.J."/>
            <person name="Harrison R.J."/>
        </authorList>
    </citation>
    <scope>NUCLEOTIDE SEQUENCE</scope>
    <source>
        <strain evidence="1">15-7</strain>
        <strain evidence="2">4040</strain>
    </source>
</reference>
<dbReference type="AlphaFoldDB" id="A0A8T1AVZ7"/>
<protein>
    <submittedName>
        <fullName evidence="2">Uncharacterized protein</fullName>
    </submittedName>
</protein>